<gene>
    <name evidence="2" type="ORF">C0J50_14946</name>
</gene>
<feature type="transmembrane region" description="Helical" evidence="1">
    <location>
        <begin position="48"/>
        <end position="66"/>
    </location>
</feature>
<dbReference type="GO" id="GO:0030234">
    <property type="term" value="F:enzyme regulator activity"/>
    <property type="evidence" value="ECO:0007669"/>
    <property type="project" value="InterPro"/>
</dbReference>
<comment type="caution">
    <text evidence="2">The sequence shown here is derived from an EMBL/GenBank/DDBJ whole genome shotgun (WGS) entry which is preliminary data.</text>
</comment>
<sequence>MNMNKLLMGIGFKTKVPSAVQQVCRTVPAPPYCGPPCLGEMDRSAQELFLNFMIVLITVLLMWLLVRSYQEA</sequence>
<dbReference type="AlphaFoldDB" id="A0AAD5B0W4"/>
<keyword evidence="1" id="KW-0472">Membrane</keyword>
<name>A0AAD5B0W4_SILAS</name>
<dbReference type="Pfam" id="PF05366">
    <property type="entry name" value="Sarcolipin"/>
    <property type="match status" value="1"/>
</dbReference>
<dbReference type="InterPro" id="IPR008028">
    <property type="entry name" value="Sarcolipin"/>
</dbReference>
<proteinExistence type="predicted"/>
<accession>A0AAD5B0W4</accession>
<dbReference type="GO" id="GO:0016020">
    <property type="term" value="C:membrane"/>
    <property type="evidence" value="ECO:0007669"/>
    <property type="project" value="InterPro"/>
</dbReference>
<dbReference type="Proteomes" id="UP001205998">
    <property type="component" value="Unassembled WGS sequence"/>
</dbReference>
<evidence type="ECO:0000313" key="3">
    <source>
        <dbReference type="Proteomes" id="UP001205998"/>
    </source>
</evidence>
<keyword evidence="3" id="KW-1185">Reference proteome</keyword>
<organism evidence="2 3">
    <name type="scientific">Silurus asotus</name>
    <name type="common">Amur catfish</name>
    <name type="synonym">Parasilurus asotus</name>
    <dbReference type="NCBI Taxonomy" id="30991"/>
    <lineage>
        <taxon>Eukaryota</taxon>
        <taxon>Metazoa</taxon>
        <taxon>Chordata</taxon>
        <taxon>Craniata</taxon>
        <taxon>Vertebrata</taxon>
        <taxon>Euteleostomi</taxon>
        <taxon>Actinopterygii</taxon>
        <taxon>Neopterygii</taxon>
        <taxon>Teleostei</taxon>
        <taxon>Ostariophysi</taxon>
        <taxon>Siluriformes</taxon>
        <taxon>Siluridae</taxon>
        <taxon>Silurus</taxon>
    </lineage>
</organism>
<evidence type="ECO:0000256" key="1">
    <source>
        <dbReference type="SAM" id="Phobius"/>
    </source>
</evidence>
<dbReference type="CDD" id="cd20253">
    <property type="entry name" value="Sarcolipin"/>
    <property type="match status" value="1"/>
</dbReference>
<evidence type="ECO:0000313" key="2">
    <source>
        <dbReference type="EMBL" id="KAI5625400.1"/>
    </source>
</evidence>
<reference evidence="2" key="1">
    <citation type="submission" date="2018-07" db="EMBL/GenBank/DDBJ databases">
        <title>Comparative genomics of catfishes provides insights into carnivory and benthic adaptation.</title>
        <authorList>
            <person name="Zhang Y."/>
            <person name="Wang D."/>
            <person name="Peng Z."/>
            <person name="Zheng S."/>
            <person name="Shao F."/>
            <person name="Tao W."/>
        </authorList>
    </citation>
    <scope>NUCLEOTIDE SEQUENCE</scope>
    <source>
        <strain evidence="2">Chongqing</strain>
    </source>
</reference>
<dbReference type="EMBL" id="MU551552">
    <property type="protein sequence ID" value="KAI5625400.1"/>
    <property type="molecule type" value="Genomic_DNA"/>
</dbReference>
<keyword evidence="1" id="KW-0812">Transmembrane</keyword>
<keyword evidence="1" id="KW-1133">Transmembrane helix</keyword>
<protein>
    <submittedName>
        <fullName evidence="2">Sarcolipin</fullName>
    </submittedName>
</protein>